<name>A0A376B457_9ASCO</name>
<dbReference type="SUPFAM" id="SSF47928">
    <property type="entry name" value="N-terminal domain of the delta subunit of the F1F0-ATP synthase"/>
    <property type="match status" value="1"/>
</dbReference>
<organism evidence="9 10">
    <name type="scientific">Saccharomycodes ludwigii</name>
    <dbReference type="NCBI Taxonomy" id="36035"/>
    <lineage>
        <taxon>Eukaryota</taxon>
        <taxon>Fungi</taxon>
        <taxon>Dikarya</taxon>
        <taxon>Ascomycota</taxon>
        <taxon>Saccharomycotina</taxon>
        <taxon>Saccharomycetes</taxon>
        <taxon>Saccharomycodales</taxon>
        <taxon>Saccharomycodaceae</taxon>
        <taxon>Saccharomycodes</taxon>
    </lineage>
</organism>
<comment type="subcellular location">
    <subcellularLocation>
        <location evidence="1">Membrane</location>
    </subcellularLocation>
</comment>
<dbReference type="Gene3D" id="1.10.520.20">
    <property type="entry name" value="N-terminal domain of the delta subunit of the F1F0-ATP synthase"/>
    <property type="match status" value="1"/>
</dbReference>
<evidence type="ECO:0000256" key="3">
    <source>
        <dbReference type="ARBA" id="ARBA00014723"/>
    </source>
</evidence>
<keyword evidence="4" id="KW-0813">Transport</keyword>
<dbReference type="InterPro" id="IPR020781">
    <property type="entry name" value="ATPase_OSCP/d_CS"/>
</dbReference>
<evidence type="ECO:0000256" key="8">
    <source>
        <dbReference type="ARBA" id="ARBA00023310"/>
    </source>
</evidence>
<dbReference type="GO" id="GO:0046933">
    <property type="term" value="F:proton-transporting ATP synthase activity, rotational mechanism"/>
    <property type="evidence" value="ECO:0007669"/>
    <property type="project" value="InterPro"/>
</dbReference>
<sequence length="207" mass="22286">MFTRTFIRRLATTASREGVIKPPVQLFGLEGTYATALYSAAYKTTNIDSAFSSLKSLTSAIKQDSKLKGILENPTLNAEDRQVVSSTLSTLAEDKAVDNLLTVLGENNRLSLLPKISEEFGKLHSAYHGVIEATVVSAVPLESKILKRLQKSISGSSLVGEGKTLQLKNVVKPEIQGGLVVEVGDKTVDVSVASKITKLNQILNETI</sequence>
<keyword evidence="7" id="KW-0472">Membrane</keyword>
<evidence type="ECO:0000256" key="2">
    <source>
        <dbReference type="ARBA" id="ARBA00007046"/>
    </source>
</evidence>
<dbReference type="Pfam" id="PF00213">
    <property type="entry name" value="OSCP"/>
    <property type="match status" value="1"/>
</dbReference>
<evidence type="ECO:0000313" key="10">
    <source>
        <dbReference type="Proteomes" id="UP000262825"/>
    </source>
</evidence>
<dbReference type="AlphaFoldDB" id="A0A376B457"/>
<dbReference type="PANTHER" id="PTHR11910">
    <property type="entry name" value="ATP SYNTHASE DELTA CHAIN"/>
    <property type="match status" value="1"/>
</dbReference>
<dbReference type="GO" id="GO:0016020">
    <property type="term" value="C:membrane"/>
    <property type="evidence" value="ECO:0007669"/>
    <property type="project" value="UniProtKB-SubCell"/>
</dbReference>
<dbReference type="HAMAP" id="MF_01416">
    <property type="entry name" value="ATP_synth_delta_bact"/>
    <property type="match status" value="1"/>
</dbReference>
<evidence type="ECO:0000313" key="9">
    <source>
        <dbReference type="EMBL" id="SSD59359.1"/>
    </source>
</evidence>
<dbReference type="Proteomes" id="UP000262825">
    <property type="component" value="Unassembled WGS sequence"/>
</dbReference>
<evidence type="ECO:0000256" key="4">
    <source>
        <dbReference type="ARBA" id="ARBA00022448"/>
    </source>
</evidence>
<evidence type="ECO:0000256" key="6">
    <source>
        <dbReference type="ARBA" id="ARBA00023065"/>
    </source>
</evidence>
<dbReference type="OrthoDB" id="1262810at2759"/>
<keyword evidence="8" id="KW-0066">ATP synthesis</keyword>
<evidence type="ECO:0000256" key="5">
    <source>
        <dbReference type="ARBA" id="ARBA00022781"/>
    </source>
</evidence>
<dbReference type="VEuPathDB" id="FungiDB:SCODWIG_01120"/>
<keyword evidence="6" id="KW-0406">Ion transport</keyword>
<keyword evidence="10" id="KW-1185">Reference proteome</keyword>
<proteinExistence type="inferred from homology"/>
<dbReference type="EMBL" id="UFAJ01000129">
    <property type="protein sequence ID" value="SSD59359.1"/>
    <property type="molecule type" value="Genomic_DNA"/>
</dbReference>
<dbReference type="PROSITE" id="PS00389">
    <property type="entry name" value="ATPASE_DELTA"/>
    <property type="match status" value="1"/>
</dbReference>
<reference evidence="10" key="1">
    <citation type="submission" date="2018-06" db="EMBL/GenBank/DDBJ databases">
        <authorList>
            <person name="Guldener U."/>
        </authorList>
    </citation>
    <scope>NUCLEOTIDE SEQUENCE [LARGE SCALE GENOMIC DNA]</scope>
    <source>
        <strain evidence="10">UTAD17</strain>
    </source>
</reference>
<protein>
    <recommendedName>
        <fullName evidence="3">ATP synthase subunit 5, mitochondrial</fullName>
    </recommendedName>
</protein>
<evidence type="ECO:0000256" key="1">
    <source>
        <dbReference type="ARBA" id="ARBA00004370"/>
    </source>
</evidence>
<evidence type="ECO:0000256" key="7">
    <source>
        <dbReference type="ARBA" id="ARBA00023136"/>
    </source>
</evidence>
<dbReference type="InterPro" id="IPR026015">
    <property type="entry name" value="ATP_synth_OSCP/delta_N_sf"/>
</dbReference>
<dbReference type="NCBIfam" id="TIGR01145">
    <property type="entry name" value="ATP_synt_delta"/>
    <property type="match status" value="1"/>
</dbReference>
<dbReference type="InterPro" id="IPR000711">
    <property type="entry name" value="ATPase_OSCP/dsu"/>
</dbReference>
<comment type="similarity">
    <text evidence="2">Belongs to the ATPase delta chain family.</text>
</comment>
<gene>
    <name evidence="9" type="ORF">SCODWIG_01120</name>
</gene>
<accession>A0A376B457</accession>
<keyword evidence="5" id="KW-0375">Hydrogen ion transport</keyword>
<dbReference type="PRINTS" id="PR00125">
    <property type="entry name" value="ATPASEDELTA"/>
</dbReference>